<feature type="compositionally biased region" description="Basic and acidic residues" evidence="2">
    <location>
        <begin position="578"/>
        <end position="591"/>
    </location>
</feature>
<feature type="compositionally biased region" description="Acidic residues" evidence="2">
    <location>
        <begin position="618"/>
        <end position="629"/>
    </location>
</feature>
<feature type="compositionally biased region" description="Low complexity" evidence="2">
    <location>
        <begin position="427"/>
        <end position="440"/>
    </location>
</feature>
<dbReference type="GO" id="GO:0051087">
    <property type="term" value="F:protein-folding chaperone binding"/>
    <property type="evidence" value="ECO:0007669"/>
    <property type="project" value="InterPro"/>
</dbReference>
<reference evidence="4 5" key="1">
    <citation type="journal article" date="2020" name="ISME J.">
        <title>Uncovering the hidden diversity of litter-decomposition mechanisms in mushroom-forming fungi.</title>
        <authorList>
            <person name="Floudas D."/>
            <person name="Bentzer J."/>
            <person name="Ahren D."/>
            <person name="Johansson T."/>
            <person name="Persson P."/>
            <person name="Tunlid A."/>
        </authorList>
    </citation>
    <scope>NUCLEOTIDE SEQUENCE [LARGE SCALE GENOMIC DNA]</scope>
    <source>
        <strain evidence="4 5">CBS 291.85</strain>
    </source>
</reference>
<dbReference type="Gene3D" id="1.20.58.120">
    <property type="entry name" value="BAG domain"/>
    <property type="match status" value="1"/>
</dbReference>
<dbReference type="AlphaFoldDB" id="A0A8H5LLL8"/>
<feature type="compositionally biased region" description="Pro residues" evidence="2">
    <location>
        <begin position="489"/>
        <end position="501"/>
    </location>
</feature>
<dbReference type="SUPFAM" id="SSF63491">
    <property type="entry name" value="BAG domain"/>
    <property type="match status" value="1"/>
</dbReference>
<name>A0A8H5LLL8_9AGAR</name>
<feature type="region of interest" description="Disordered" evidence="2">
    <location>
        <begin position="578"/>
        <end position="775"/>
    </location>
</feature>
<evidence type="ECO:0000256" key="1">
    <source>
        <dbReference type="SAM" id="Coils"/>
    </source>
</evidence>
<sequence length="775" mass="85054">MFSTLRQYPSLSNDLYSRPSFTPRDRYLSALAEAKAAEADYLAAEAIQREEDGLRRRLEEIELQKRRSQLSNPYHSYSSYEHPHPSSYDRLSLLRHEFEEEELRRAAAVRELEVVRRREIEEANSLALKKKREEEALTLLTRRRQEEEERLLALRQEQQLETARQVARARAGPGQPLIRMLADAADRKVYNHSSNHCQRLASHRFPATVPTINIATSTERGAEIKGFEEVLNLLFGQPTNHSDSSKPKETAKTKVGSLKPSVHFVSDQPKASFQSLNCKKDNAQWINAPVVAIPTAQPDVAALKERLAPRLNDDEAAEVQDTIQAILASFADATIYNEPGANSSASSATAIPPAATAAEPSTNPQQGPRPQTPTSSLKDQLEHRLYSDESTEIRDTIQAIFASLADAAAHPFSGNGHVNGSTNATTSSSIPSSSSSSFSSKGKEKFPGTVEQTATTTSSPSEHAEPLLPTSSKSDFVFPSQLDFTPTPSRDPSPSPSPAPSAEPSSPTSTILKLAYTSRNQPVRYYEQTLSALLTQLDGVESYGNDEVRARRKDVVGRVERALEELEEEIEGRWTSKVRKEEKEERGRKESPVMVEAEDVAKSSSQQVSAEPKTELVDVAEPDVSDQSEGDDRTAMVSQDQSNNLPSSFDDTELVSISSESSVSVNTAEDEDEEISDDQVVEPAEKANDDLTPSAYPPQPTSLSYPPSSESSSSSSTTSSVATIRPYDVEPEVTPSNTTSSAETALLSHDSADEQEMKTQKTDSHTDSDWSEVDA</sequence>
<feature type="region of interest" description="Disordered" evidence="2">
    <location>
        <begin position="341"/>
        <end position="383"/>
    </location>
</feature>
<accession>A0A8H5LLL8</accession>
<dbReference type="Pfam" id="PF02179">
    <property type="entry name" value="BAG"/>
    <property type="match status" value="1"/>
</dbReference>
<feature type="compositionally biased region" description="Basic and acidic residues" evidence="2">
    <location>
        <begin position="750"/>
        <end position="768"/>
    </location>
</feature>
<evidence type="ECO:0000256" key="2">
    <source>
        <dbReference type="SAM" id="MobiDB-lite"/>
    </source>
</evidence>
<dbReference type="Proteomes" id="UP000559256">
    <property type="component" value="Unassembled WGS sequence"/>
</dbReference>
<proteinExistence type="predicted"/>
<gene>
    <name evidence="4" type="ORF">D9758_007355</name>
</gene>
<evidence type="ECO:0000313" key="4">
    <source>
        <dbReference type="EMBL" id="KAF5361614.1"/>
    </source>
</evidence>
<feature type="compositionally biased region" description="Polar residues" evidence="2">
    <location>
        <begin position="734"/>
        <end position="743"/>
    </location>
</feature>
<feature type="coiled-coil region" evidence="1">
    <location>
        <begin position="130"/>
        <end position="157"/>
    </location>
</feature>
<comment type="caution">
    <text evidence="4">The sequence shown here is derived from an EMBL/GenBank/DDBJ whole genome shotgun (WGS) entry which is preliminary data.</text>
</comment>
<dbReference type="OrthoDB" id="333905at2759"/>
<feature type="compositionally biased region" description="Polar residues" evidence="2">
    <location>
        <begin position="365"/>
        <end position="378"/>
    </location>
</feature>
<organism evidence="4 5">
    <name type="scientific">Tetrapyrgos nigripes</name>
    <dbReference type="NCBI Taxonomy" id="182062"/>
    <lineage>
        <taxon>Eukaryota</taxon>
        <taxon>Fungi</taxon>
        <taxon>Dikarya</taxon>
        <taxon>Basidiomycota</taxon>
        <taxon>Agaricomycotina</taxon>
        <taxon>Agaricomycetes</taxon>
        <taxon>Agaricomycetidae</taxon>
        <taxon>Agaricales</taxon>
        <taxon>Marasmiineae</taxon>
        <taxon>Marasmiaceae</taxon>
        <taxon>Tetrapyrgos</taxon>
    </lineage>
</organism>
<dbReference type="InterPro" id="IPR036533">
    <property type="entry name" value="BAG_dom_sf"/>
</dbReference>
<evidence type="ECO:0000313" key="5">
    <source>
        <dbReference type="Proteomes" id="UP000559256"/>
    </source>
</evidence>
<feature type="compositionally biased region" description="Low complexity" evidence="2">
    <location>
        <begin position="341"/>
        <end position="364"/>
    </location>
</feature>
<feature type="compositionally biased region" description="Polar residues" evidence="2">
    <location>
        <begin position="636"/>
        <end position="649"/>
    </location>
</feature>
<feature type="compositionally biased region" description="Polar residues" evidence="2">
    <location>
        <begin position="450"/>
        <end position="461"/>
    </location>
</feature>
<feature type="region of interest" description="Disordered" evidence="2">
    <location>
        <begin position="416"/>
        <end position="510"/>
    </location>
</feature>
<feature type="compositionally biased region" description="Low complexity" evidence="2">
    <location>
        <begin position="655"/>
        <end position="665"/>
    </location>
</feature>
<feature type="domain" description="BAG" evidence="3">
    <location>
        <begin position="520"/>
        <end position="568"/>
    </location>
</feature>
<keyword evidence="5" id="KW-1185">Reference proteome</keyword>
<feature type="compositionally biased region" description="Polar residues" evidence="2">
    <location>
        <begin position="416"/>
        <end position="426"/>
    </location>
</feature>
<dbReference type="InterPro" id="IPR003103">
    <property type="entry name" value="BAG_domain"/>
</dbReference>
<dbReference type="EMBL" id="JAACJM010000039">
    <property type="protein sequence ID" value="KAF5361614.1"/>
    <property type="molecule type" value="Genomic_DNA"/>
</dbReference>
<protein>
    <recommendedName>
        <fullName evidence="3">BAG domain-containing protein</fullName>
    </recommendedName>
</protein>
<evidence type="ECO:0000259" key="3">
    <source>
        <dbReference type="Pfam" id="PF02179"/>
    </source>
</evidence>
<keyword evidence="1" id="KW-0175">Coiled coil</keyword>
<feature type="compositionally biased region" description="Acidic residues" evidence="2">
    <location>
        <begin position="668"/>
        <end position="680"/>
    </location>
</feature>
<feature type="compositionally biased region" description="Low complexity" evidence="2">
    <location>
        <begin position="701"/>
        <end position="720"/>
    </location>
</feature>